<dbReference type="OrthoDB" id="6335524at2759"/>
<feature type="domain" description="Ig-like" evidence="5">
    <location>
        <begin position="36"/>
        <end position="122"/>
    </location>
</feature>
<dbReference type="InterPro" id="IPR036116">
    <property type="entry name" value="FN3_sf"/>
</dbReference>
<feature type="chain" id="PRO_5005487497" description="Ig-like domain-containing protein" evidence="4">
    <location>
        <begin position="24"/>
        <end position="545"/>
    </location>
</feature>
<feature type="domain" description="Ig-like" evidence="5">
    <location>
        <begin position="226"/>
        <end position="315"/>
    </location>
</feature>
<dbReference type="GO" id="GO:0007156">
    <property type="term" value="P:homophilic cell adhesion via plasma membrane adhesion molecules"/>
    <property type="evidence" value="ECO:0007669"/>
    <property type="project" value="TreeGrafter"/>
</dbReference>
<evidence type="ECO:0000256" key="4">
    <source>
        <dbReference type="SAM" id="SignalP"/>
    </source>
</evidence>
<dbReference type="InterPro" id="IPR036179">
    <property type="entry name" value="Ig-like_dom_sf"/>
</dbReference>
<accession>A0A0K2T6P5</accession>
<dbReference type="GO" id="GO:0005886">
    <property type="term" value="C:plasma membrane"/>
    <property type="evidence" value="ECO:0007669"/>
    <property type="project" value="TreeGrafter"/>
</dbReference>
<dbReference type="PROSITE" id="PS50835">
    <property type="entry name" value="IG_LIKE"/>
    <property type="match status" value="3"/>
</dbReference>
<dbReference type="GO" id="GO:0043025">
    <property type="term" value="C:neuronal cell body"/>
    <property type="evidence" value="ECO:0007669"/>
    <property type="project" value="TreeGrafter"/>
</dbReference>
<protein>
    <recommendedName>
        <fullName evidence="5">Ig-like domain-containing protein</fullName>
    </recommendedName>
</protein>
<dbReference type="EMBL" id="HACA01004099">
    <property type="protein sequence ID" value="CDW21460.1"/>
    <property type="molecule type" value="Transcribed_RNA"/>
</dbReference>
<feature type="compositionally biased region" description="Basic and acidic residues" evidence="3">
    <location>
        <begin position="438"/>
        <end position="451"/>
    </location>
</feature>
<dbReference type="InterPro" id="IPR007110">
    <property type="entry name" value="Ig-like_dom"/>
</dbReference>
<evidence type="ECO:0000256" key="3">
    <source>
        <dbReference type="SAM" id="MobiDB-lite"/>
    </source>
</evidence>
<keyword evidence="1" id="KW-0677">Repeat</keyword>
<dbReference type="GO" id="GO:0008046">
    <property type="term" value="F:axon guidance receptor activity"/>
    <property type="evidence" value="ECO:0007669"/>
    <property type="project" value="TreeGrafter"/>
</dbReference>
<dbReference type="AlphaFoldDB" id="A0A0K2T6P5"/>
<dbReference type="InterPro" id="IPR003598">
    <property type="entry name" value="Ig_sub2"/>
</dbReference>
<evidence type="ECO:0000313" key="6">
    <source>
        <dbReference type="EMBL" id="CDW21460.1"/>
    </source>
</evidence>
<dbReference type="SUPFAM" id="SSF49265">
    <property type="entry name" value="Fibronectin type III"/>
    <property type="match status" value="1"/>
</dbReference>
<dbReference type="PANTHER" id="PTHR45080:SF33">
    <property type="entry name" value="IG-LIKE DOMAIN-CONTAINING PROTEIN"/>
    <property type="match status" value="1"/>
</dbReference>
<dbReference type="GO" id="GO:0030424">
    <property type="term" value="C:axon"/>
    <property type="evidence" value="ECO:0007669"/>
    <property type="project" value="TreeGrafter"/>
</dbReference>
<dbReference type="InterPro" id="IPR013098">
    <property type="entry name" value="Ig_I-set"/>
</dbReference>
<evidence type="ECO:0000256" key="2">
    <source>
        <dbReference type="ARBA" id="ARBA00023319"/>
    </source>
</evidence>
<evidence type="ECO:0000259" key="5">
    <source>
        <dbReference type="PROSITE" id="PS50835"/>
    </source>
</evidence>
<dbReference type="CDD" id="cd00063">
    <property type="entry name" value="FN3"/>
    <property type="match status" value="1"/>
</dbReference>
<evidence type="ECO:0000256" key="1">
    <source>
        <dbReference type="ARBA" id="ARBA00022737"/>
    </source>
</evidence>
<dbReference type="Pfam" id="PF07679">
    <property type="entry name" value="I-set"/>
    <property type="match status" value="2"/>
</dbReference>
<proteinExistence type="predicted"/>
<dbReference type="SMART" id="SM00408">
    <property type="entry name" value="IGc2"/>
    <property type="match status" value="3"/>
</dbReference>
<keyword evidence="4" id="KW-0732">Signal</keyword>
<dbReference type="InterPro" id="IPR050958">
    <property type="entry name" value="Cell_Adh-Cytoskel_Orgn"/>
</dbReference>
<dbReference type="Pfam" id="PF13927">
    <property type="entry name" value="Ig_3"/>
    <property type="match status" value="1"/>
</dbReference>
<feature type="region of interest" description="Disordered" evidence="3">
    <location>
        <begin position="428"/>
        <end position="467"/>
    </location>
</feature>
<dbReference type="InterPro" id="IPR013783">
    <property type="entry name" value="Ig-like_fold"/>
</dbReference>
<reference evidence="6" key="1">
    <citation type="submission" date="2014-05" db="EMBL/GenBank/DDBJ databases">
        <authorList>
            <person name="Chronopoulou M."/>
        </authorList>
    </citation>
    <scope>NUCLEOTIDE SEQUENCE</scope>
    <source>
        <tissue evidence="6">Whole organism</tissue>
    </source>
</reference>
<feature type="signal peptide" evidence="4">
    <location>
        <begin position="1"/>
        <end position="23"/>
    </location>
</feature>
<dbReference type="GO" id="GO:0050808">
    <property type="term" value="P:synapse organization"/>
    <property type="evidence" value="ECO:0007669"/>
    <property type="project" value="TreeGrafter"/>
</dbReference>
<dbReference type="PANTHER" id="PTHR45080">
    <property type="entry name" value="CONTACTIN 5"/>
    <property type="match status" value="1"/>
</dbReference>
<feature type="domain" description="Ig-like" evidence="5">
    <location>
        <begin position="133"/>
        <end position="216"/>
    </location>
</feature>
<keyword evidence="2" id="KW-0393">Immunoglobulin domain</keyword>
<dbReference type="SMART" id="SM00409">
    <property type="entry name" value="IG"/>
    <property type="match status" value="3"/>
</dbReference>
<dbReference type="InterPro" id="IPR003599">
    <property type="entry name" value="Ig_sub"/>
</dbReference>
<name>A0A0K2T6P5_LEPSM</name>
<dbReference type="FunFam" id="2.60.40.10:FF:000503">
    <property type="entry name" value="Hemicentin 1"/>
    <property type="match status" value="1"/>
</dbReference>
<organism evidence="6">
    <name type="scientific">Lepeophtheirus salmonis</name>
    <name type="common">Salmon louse</name>
    <name type="synonym">Caligus salmonis</name>
    <dbReference type="NCBI Taxonomy" id="72036"/>
    <lineage>
        <taxon>Eukaryota</taxon>
        <taxon>Metazoa</taxon>
        <taxon>Ecdysozoa</taxon>
        <taxon>Arthropoda</taxon>
        <taxon>Crustacea</taxon>
        <taxon>Multicrustacea</taxon>
        <taxon>Hexanauplia</taxon>
        <taxon>Copepoda</taxon>
        <taxon>Siphonostomatoida</taxon>
        <taxon>Caligidae</taxon>
        <taxon>Lepeophtheirus</taxon>
    </lineage>
</organism>
<dbReference type="SUPFAM" id="SSF48726">
    <property type="entry name" value="Immunoglobulin"/>
    <property type="match status" value="3"/>
</dbReference>
<dbReference type="InterPro" id="IPR003961">
    <property type="entry name" value="FN3_dom"/>
</dbReference>
<dbReference type="Gene3D" id="2.60.40.10">
    <property type="entry name" value="Immunoglobulins"/>
    <property type="match status" value="4"/>
</dbReference>
<sequence>MRHPLRLLRRSIFLFVLLLTAQGLTIKFSPKYKGAPAISSIGRLYRVQVGEVLTLPCDVHNLGPMVLMWKKGQRVLTAGSMIVKRDKRITLHKHHLVLTNLNIHDGGEYSCEIETDEPQPLAMTHTVEILVPPSIMSQPRNGRIVVRKGTSITIECRANGNPTPSVTWTRKGLPFNRPGAETSNNGMTLTLNNVGRNDSGAYKCRASNGVGNPSIQVIHLQVLYEPEVRVPHRIIHGGINRTAVLTCRVHAEPDPDVKWYKNSHQIDPLGHSKALFNGKKEYSLHISNVGIEDFSTYTCSAVNSLGKDKKVLRLTGSPKRPEIDKIHRLHDGLWKISWNTFSYAPLLQFRIMYRNLPSSQMDVEPAFKWKNVLLKEHLQTFSPHSDPSLRNSFYHLNDLFPQSFYEVQVQAKNSFGWSDKSHIRKFYTTTPEEESNEDDSKEHEGIQKIKDSPQNSQGSSPIDDDLLDNTQKKESWHSGKYNLSSIQASDGDEKNPQIIRPERKHSPHYKSSLASHQQSGSLLKSFSLIFFFFLSNVSWRIFFQA</sequence>